<dbReference type="InParanoid" id="L9KT71"/>
<reference evidence="5" key="1">
    <citation type="submission" date="2012-07" db="EMBL/GenBank/DDBJ databases">
        <title>Genome of the Chinese tree shrew, a rising model animal genetically related to primates.</title>
        <authorList>
            <person name="Zhang G."/>
            <person name="Fan Y."/>
            <person name="Yao Y."/>
            <person name="Huang Z."/>
        </authorList>
    </citation>
    <scope>NUCLEOTIDE SEQUENCE [LARGE SCALE GENOMIC DNA]</scope>
</reference>
<evidence type="ECO:0000313" key="5">
    <source>
        <dbReference type="Proteomes" id="UP000011518"/>
    </source>
</evidence>
<reference evidence="5" key="2">
    <citation type="journal article" date="2013" name="Nat. Commun.">
        <title>Genome of the Chinese tree shrew.</title>
        <authorList>
            <person name="Fan Y."/>
            <person name="Huang Z.Y."/>
            <person name="Cao C.C."/>
            <person name="Chen C.S."/>
            <person name="Chen Y.X."/>
            <person name="Fan D.D."/>
            <person name="He J."/>
            <person name="Hou H.L."/>
            <person name="Hu L."/>
            <person name="Hu X.T."/>
            <person name="Jiang X.T."/>
            <person name="Lai R."/>
            <person name="Lang Y.S."/>
            <person name="Liang B."/>
            <person name="Liao S.G."/>
            <person name="Mu D."/>
            <person name="Ma Y.Y."/>
            <person name="Niu Y.Y."/>
            <person name="Sun X.Q."/>
            <person name="Xia J.Q."/>
            <person name="Xiao J."/>
            <person name="Xiong Z.Q."/>
            <person name="Xu L."/>
            <person name="Yang L."/>
            <person name="Zhang Y."/>
            <person name="Zhao W."/>
            <person name="Zhao X.D."/>
            <person name="Zheng Y.T."/>
            <person name="Zhou J.M."/>
            <person name="Zhu Y.B."/>
            <person name="Zhang G.J."/>
            <person name="Wang J."/>
            <person name="Yao Y.G."/>
        </authorList>
    </citation>
    <scope>NUCLEOTIDE SEQUENCE [LARGE SCALE GENOMIC DNA]</scope>
</reference>
<dbReference type="InterPro" id="IPR000915">
    <property type="entry name" value="60S_ribosomal_eL6"/>
</dbReference>
<dbReference type="PANTHER" id="PTHR10715:SF0">
    <property type="entry name" value="LARGE RIBOSOMAL SUBUNIT PROTEIN EL6"/>
    <property type="match status" value="1"/>
</dbReference>
<comment type="subunit">
    <text evidence="2">Component of the large ribosomal subunit. May bind IPO9 with low affinity.</text>
</comment>
<dbReference type="SUPFAM" id="SSF50104">
    <property type="entry name" value="Translation proteins SH3-like domain"/>
    <property type="match status" value="1"/>
</dbReference>
<dbReference type="GO" id="GO:0003735">
    <property type="term" value="F:structural constituent of ribosome"/>
    <property type="evidence" value="ECO:0007669"/>
    <property type="project" value="InterPro"/>
</dbReference>
<dbReference type="InterPro" id="IPR008991">
    <property type="entry name" value="Translation_prot_SH3-like_sf"/>
</dbReference>
<dbReference type="EMBL" id="KB320734">
    <property type="protein sequence ID" value="ELW64387.1"/>
    <property type="molecule type" value="Genomic_DNA"/>
</dbReference>
<dbReference type="GO" id="GO:0000027">
    <property type="term" value="P:ribosomal large subunit assembly"/>
    <property type="evidence" value="ECO:0007669"/>
    <property type="project" value="TreeGrafter"/>
</dbReference>
<dbReference type="GO" id="GO:0003723">
    <property type="term" value="F:RNA binding"/>
    <property type="evidence" value="ECO:0007669"/>
    <property type="project" value="TreeGrafter"/>
</dbReference>
<dbReference type="GO" id="GO:0022625">
    <property type="term" value="C:cytosolic large ribosomal subunit"/>
    <property type="evidence" value="ECO:0007669"/>
    <property type="project" value="TreeGrafter"/>
</dbReference>
<keyword evidence="5" id="KW-1185">Reference proteome</keyword>
<protein>
    <submittedName>
        <fullName evidence="4">60S ribosomal protein L6</fullName>
    </submittedName>
</protein>
<dbReference type="InterPro" id="IPR005568">
    <property type="entry name" value="Ribosomal_uL6_N"/>
</dbReference>
<dbReference type="PANTHER" id="PTHR10715">
    <property type="entry name" value="60S RIBOSOMAL PROTEIN L6"/>
    <property type="match status" value="1"/>
</dbReference>
<gene>
    <name evidence="4" type="ORF">TREES_T100013181</name>
</gene>
<evidence type="ECO:0000313" key="4">
    <source>
        <dbReference type="EMBL" id="ELW64387.1"/>
    </source>
</evidence>
<keyword evidence="4" id="KW-0689">Ribosomal protein</keyword>
<accession>L9KT71</accession>
<sequence>MYSWKAMHKRKYSVTKSRIEKKKEKVLATVTKAVGGVKNGGTWVVKLCKMPGYYPTEDVPQKLLSHDKKPFSQHVRKLRASITPGTILIILTGCHRGRRVVFLKQLSSGLLLVTGSLVLNRVPTA</sequence>
<evidence type="ECO:0000256" key="1">
    <source>
        <dbReference type="ARBA" id="ARBA00034092"/>
    </source>
</evidence>
<dbReference type="Proteomes" id="UP000011518">
    <property type="component" value="Unassembled WGS sequence"/>
</dbReference>
<evidence type="ECO:0000259" key="3">
    <source>
        <dbReference type="Pfam" id="PF03868"/>
    </source>
</evidence>
<feature type="domain" description="Large ribosomal subunit protein uL6 N-terminal" evidence="3">
    <location>
        <begin position="1"/>
        <end position="32"/>
    </location>
</feature>
<organism evidence="4 5">
    <name type="scientific">Tupaia chinensis</name>
    <name type="common">Chinese tree shrew</name>
    <name type="synonym">Tupaia belangeri chinensis</name>
    <dbReference type="NCBI Taxonomy" id="246437"/>
    <lineage>
        <taxon>Eukaryota</taxon>
        <taxon>Metazoa</taxon>
        <taxon>Chordata</taxon>
        <taxon>Craniata</taxon>
        <taxon>Vertebrata</taxon>
        <taxon>Euteleostomi</taxon>
        <taxon>Mammalia</taxon>
        <taxon>Eutheria</taxon>
        <taxon>Euarchontoglires</taxon>
        <taxon>Scandentia</taxon>
        <taxon>Tupaiidae</taxon>
        <taxon>Tupaia</taxon>
    </lineage>
</organism>
<dbReference type="AlphaFoldDB" id="L9KT71"/>
<dbReference type="STRING" id="246437.L9KT71"/>
<keyword evidence="4" id="KW-0687">Ribonucleoprotein</keyword>
<dbReference type="Pfam" id="PF03868">
    <property type="entry name" value="Ribosomal_L6e_N"/>
    <property type="match status" value="1"/>
</dbReference>
<dbReference type="GO" id="GO:0002181">
    <property type="term" value="P:cytoplasmic translation"/>
    <property type="evidence" value="ECO:0007669"/>
    <property type="project" value="TreeGrafter"/>
</dbReference>
<comment type="function">
    <text evidence="1">Component of the large ribosomal subunit. The ribosome is a large ribonucleoprotein complex responsible for the synthesis of proteins in the cell.</text>
</comment>
<evidence type="ECO:0000256" key="2">
    <source>
        <dbReference type="ARBA" id="ARBA00046388"/>
    </source>
</evidence>
<name>L9KT71_TUPCH</name>
<proteinExistence type="predicted"/>